<dbReference type="GO" id="GO:0043531">
    <property type="term" value="F:ADP binding"/>
    <property type="evidence" value="ECO:0007669"/>
    <property type="project" value="InterPro"/>
</dbReference>
<dbReference type="InterPro" id="IPR032675">
    <property type="entry name" value="LRR_dom_sf"/>
</dbReference>
<dbReference type="InterPro" id="IPR027417">
    <property type="entry name" value="P-loop_NTPase"/>
</dbReference>
<feature type="region of interest" description="Disordered" evidence="5">
    <location>
        <begin position="893"/>
        <end position="937"/>
    </location>
</feature>
<dbReference type="SUPFAM" id="SSF52058">
    <property type="entry name" value="L domain-like"/>
    <property type="match status" value="1"/>
</dbReference>
<dbReference type="GeneID" id="113735022"/>
<dbReference type="OrthoDB" id="1691503at2759"/>
<dbReference type="InterPro" id="IPR044974">
    <property type="entry name" value="Disease_R_plants"/>
</dbReference>
<sequence>MSVPKPGPSVSAAHGTSADVFPHKNHRRRHVIDLPHNFKTLKDQVDSLRAHWKVISDDINHQSATRQRNDNHAACHSEIEWILKYYQENIVNRYKKLVGIESGGNQTPVHELSAASKGWKNKFRNPTFYKLARLDKDVLKFATEVTNLENKITLEHVTSTINPGIVVTQSAQELTHVPSHEAVLEILEDCLCDRGCKRIIIHGEPQVGKTNILRNLNNRLVQCPPGLELDYVIWVTFPTHLLEPEDIITDIQDKILQRLGLNGQSSGSGKKVVISRALHEKSYLLLFDGFSSSIELEDIGISEEHVHGKVIIEAKDPYLLRNFPFDKAIKLERLPPQDSRKLFDKIIYDETFCGQKADLIPKELGLPGVTISAAGHPRIFNRVQHWEKNADLIVKELGGLPGVITSVAGQLKINKRKQYWEDMIRRLKADIWDNNLLELAGLAGVKLAFDTAYSKLKENERKCILYAALFPKDFTIPIDILVECWKAEEFLWCPIPTLSHARREGACVLKQLIELNLLEKCFEHHVKMPIIYRRLALETPFPGEKNATSFVRSGPEIDGHLKDEEWEMARRVSLIQSQLEELPVSPKCEGMSTLFLQFNPNLTSIEEPFFRRMQNLRVLDLHSKGIKLLPPSISYLMSLRSLYLNNCCDLTVLPPEIVKLKKLEVLDIRGTSIHCLPEEISSLFGLRCLRFSFVLEACNPNPEIERTWLIFSPGTADQLDKLEELTIVLVNGSNDGIVDRIKAEMLEFENKNNQFKFILHRLSQSVDQGNLVQLKGKAVYLPNPSVTASHAHEPTTGNQSPRSDNKSCVLRVNIHCEGCKKKIRKTLLKIDGVYAVKIDVDQQKVTVTGNVDPATLIKKLATAGRHAELWGAQKGGSGAFNLNNQFKNMQIDNFKGGEDNTRWEGGNKKKPGRGGSGGDNKKNESKDDAVRDYPAPMPYQYPPPVPVYYTAPVPAYYAGSAEENPNACVIC</sequence>
<comment type="similarity">
    <text evidence="2">Belongs to the disease resistance NB-LRR family.</text>
</comment>
<protein>
    <submittedName>
        <fullName evidence="9">Disease resistance protein UNI-like</fullName>
    </submittedName>
    <submittedName>
        <fullName evidence="8">Probable disease resistance protein At1g51480</fullName>
    </submittedName>
</protein>
<feature type="compositionally biased region" description="Basic and acidic residues" evidence="5">
    <location>
        <begin position="919"/>
        <end position="931"/>
    </location>
</feature>
<evidence type="ECO:0000256" key="3">
    <source>
        <dbReference type="ARBA" id="ARBA00022737"/>
    </source>
</evidence>
<dbReference type="Gene3D" id="3.80.10.10">
    <property type="entry name" value="Ribonuclease Inhibitor"/>
    <property type="match status" value="1"/>
</dbReference>
<keyword evidence="4" id="KW-0611">Plant defense</keyword>
<dbReference type="PROSITE" id="PS50846">
    <property type="entry name" value="HMA_2"/>
    <property type="match status" value="1"/>
</dbReference>
<evidence type="ECO:0000313" key="8">
    <source>
        <dbReference type="RefSeq" id="XP_027117703.1"/>
    </source>
</evidence>
<dbReference type="RefSeq" id="XP_071938776.1">
    <property type="nucleotide sequence ID" value="XM_072082675.1"/>
</dbReference>
<dbReference type="AlphaFoldDB" id="A0A6P6WQH4"/>
<dbReference type="PANTHER" id="PTHR23155:SF1207">
    <property type="entry name" value="AAA+ ATPASE DOMAIN-CONTAINING PROTEIN"/>
    <property type="match status" value="1"/>
</dbReference>
<evidence type="ECO:0000256" key="1">
    <source>
        <dbReference type="ARBA" id="ARBA00004170"/>
    </source>
</evidence>
<dbReference type="Proteomes" id="UP001652660">
    <property type="component" value="Chromosome 3c"/>
</dbReference>
<evidence type="ECO:0000313" key="9">
    <source>
        <dbReference type="RefSeq" id="XP_071938776.1"/>
    </source>
</evidence>
<dbReference type="Pfam" id="PF00931">
    <property type="entry name" value="NB-ARC"/>
    <property type="match status" value="1"/>
</dbReference>
<reference evidence="7" key="1">
    <citation type="journal article" date="2025" name="Foods">
        <title>Unveiling the Microbial Signatures of Arabica Coffee Cherries: Insights into Ripeness Specific Diversity, Functional Traits, and Implications for Quality and Safety.</title>
        <authorList>
            <consortium name="RefSeq"/>
            <person name="Tenea G.N."/>
            <person name="Cifuentes V."/>
            <person name="Reyes P."/>
            <person name="Cevallos-Vallejos M."/>
        </authorList>
    </citation>
    <scope>NUCLEOTIDE SEQUENCE [LARGE SCALE GENOMIC DNA]</scope>
</reference>
<dbReference type="GO" id="GO:0046872">
    <property type="term" value="F:metal ion binding"/>
    <property type="evidence" value="ECO:0007669"/>
    <property type="project" value="InterPro"/>
</dbReference>
<accession>A0A6P6WQH4</accession>
<name>A0A6P6WQH4_COFAR</name>
<feature type="region of interest" description="Disordered" evidence="5">
    <location>
        <begin position="785"/>
        <end position="804"/>
    </location>
</feature>
<dbReference type="SUPFAM" id="SSF55008">
    <property type="entry name" value="HMA, heavy metal-associated domain"/>
    <property type="match status" value="1"/>
</dbReference>
<dbReference type="Pfam" id="PF00403">
    <property type="entry name" value="HMA"/>
    <property type="match status" value="1"/>
</dbReference>
<dbReference type="RefSeq" id="XP_027117703.1">
    <property type="nucleotide sequence ID" value="XM_027261902.1"/>
</dbReference>
<dbReference type="Pfam" id="PF23598">
    <property type="entry name" value="LRR_14"/>
    <property type="match status" value="1"/>
</dbReference>
<evidence type="ECO:0000313" key="7">
    <source>
        <dbReference type="Proteomes" id="UP001652660"/>
    </source>
</evidence>
<dbReference type="InterPro" id="IPR036163">
    <property type="entry name" value="HMA_dom_sf"/>
</dbReference>
<evidence type="ECO:0000256" key="2">
    <source>
        <dbReference type="ARBA" id="ARBA00008894"/>
    </source>
</evidence>
<evidence type="ECO:0000256" key="5">
    <source>
        <dbReference type="SAM" id="MobiDB-lite"/>
    </source>
</evidence>
<feature type="domain" description="HMA" evidence="6">
    <location>
        <begin position="805"/>
        <end position="868"/>
    </location>
</feature>
<proteinExistence type="inferred from homology"/>
<dbReference type="GO" id="GO:0009626">
    <property type="term" value="P:plant-type hypersensitive response"/>
    <property type="evidence" value="ECO:0007669"/>
    <property type="project" value="UniProtKB-KW"/>
</dbReference>
<feature type="compositionally biased region" description="Basic and acidic residues" evidence="5">
    <location>
        <begin position="895"/>
        <end position="907"/>
    </location>
</feature>
<keyword evidence="3" id="KW-0677">Repeat</keyword>
<dbReference type="InterPro" id="IPR006121">
    <property type="entry name" value="HMA_dom"/>
</dbReference>
<dbReference type="Gene3D" id="1.10.10.10">
    <property type="entry name" value="Winged helix-like DNA-binding domain superfamily/Winged helix DNA-binding domain"/>
    <property type="match status" value="1"/>
</dbReference>
<dbReference type="InterPro" id="IPR002182">
    <property type="entry name" value="NB-ARC"/>
</dbReference>
<gene>
    <name evidence="8 9" type="primary">LOC113735022</name>
</gene>
<evidence type="ECO:0000259" key="6">
    <source>
        <dbReference type="PROSITE" id="PS50846"/>
    </source>
</evidence>
<dbReference type="GO" id="GO:0016020">
    <property type="term" value="C:membrane"/>
    <property type="evidence" value="ECO:0007669"/>
    <property type="project" value="UniProtKB-SubCell"/>
</dbReference>
<dbReference type="InterPro" id="IPR036388">
    <property type="entry name" value="WH-like_DNA-bd_sf"/>
</dbReference>
<dbReference type="CDD" id="cd00371">
    <property type="entry name" value="HMA"/>
    <property type="match status" value="1"/>
</dbReference>
<dbReference type="Gene3D" id="3.40.50.300">
    <property type="entry name" value="P-loop containing nucleotide triphosphate hydrolases"/>
    <property type="match status" value="1"/>
</dbReference>
<evidence type="ECO:0000256" key="4">
    <source>
        <dbReference type="ARBA" id="ARBA00022821"/>
    </source>
</evidence>
<reference evidence="8" key="2">
    <citation type="submission" date="2025-04" db="UniProtKB">
        <authorList>
            <consortium name="RefSeq"/>
        </authorList>
    </citation>
    <scope>IDENTIFICATION</scope>
    <source>
        <tissue evidence="8 9">Leaves</tissue>
    </source>
</reference>
<comment type="subcellular location">
    <subcellularLocation>
        <location evidence="1">Membrane</location>
        <topology evidence="1">Peripheral membrane protein</topology>
    </subcellularLocation>
</comment>
<dbReference type="Gene3D" id="3.30.70.100">
    <property type="match status" value="1"/>
</dbReference>
<organism evidence="7 8">
    <name type="scientific">Coffea arabica</name>
    <name type="common">Arabian coffee</name>
    <dbReference type="NCBI Taxonomy" id="13443"/>
    <lineage>
        <taxon>Eukaryota</taxon>
        <taxon>Viridiplantae</taxon>
        <taxon>Streptophyta</taxon>
        <taxon>Embryophyta</taxon>
        <taxon>Tracheophyta</taxon>
        <taxon>Spermatophyta</taxon>
        <taxon>Magnoliopsida</taxon>
        <taxon>eudicotyledons</taxon>
        <taxon>Gunneridae</taxon>
        <taxon>Pentapetalae</taxon>
        <taxon>asterids</taxon>
        <taxon>lamiids</taxon>
        <taxon>Gentianales</taxon>
        <taxon>Rubiaceae</taxon>
        <taxon>Ixoroideae</taxon>
        <taxon>Gardenieae complex</taxon>
        <taxon>Bertiereae - Coffeeae clade</taxon>
        <taxon>Coffeeae</taxon>
        <taxon>Coffea</taxon>
    </lineage>
</organism>
<dbReference type="SUPFAM" id="SSF52540">
    <property type="entry name" value="P-loop containing nucleoside triphosphate hydrolases"/>
    <property type="match status" value="1"/>
</dbReference>
<feature type="region of interest" description="Disordered" evidence="5">
    <location>
        <begin position="1"/>
        <end position="21"/>
    </location>
</feature>
<keyword evidence="7" id="KW-1185">Reference proteome</keyword>
<dbReference type="PANTHER" id="PTHR23155">
    <property type="entry name" value="DISEASE RESISTANCE PROTEIN RP"/>
    <property type="match status" value="1"/>
</dbReference>
<dbReference type="InterPro" id="IPR055414">
    <property type="entry name" value="LRR_R13L4/SHOC2-like"/>
</dbReference>